<keyword evidence="3" id="KW-1185">Reference proteome</keyword>
<accession>A0A067S4I8</accession>
<organism evidence="2 3">
    <name type="scientific">Galerina marginata (strain CBS 339.88)</name>
    <dbReference type="NCBI Taxonomy" id="685588"/>
    <lineage>
        <taxon>Eukaryota</taxon>
        <taxon>Fungi</taxon>
        <taxon>Dikarya</taxon>
        <taxon>Basidiomycota</taxon>
        <taxon>Agaricomycotina</taxon>
        <taxon>Agaricomycetes</taxon>
        <taxon>Agaricomycetidae</taxon>
        <taxon>Agaricales</taxon>
        <taxon>Agaricineae</taxon>
        <taxon>Strophariaceae</taxon>
        <taxon>Galerina</taxon>
    </lineage>
</organism>
<protein>
    <submittedName>
        <fullName evidence="2">Uncharacterized protein</fullName>
    </submittedName>
</protein>
<dbReference type="EMBL" id="KL142433">
    <property type="protein sequence ID" value="KDR65755.1"/>
    <property type="molecule type" value="Genomic_DNA"/>
</dbReference>
<dbReference type="Proteomes" id="UP000027222">
    <property type="component" value="Unassembled WGS sequence"/>
</dbReference>
<reference evidence="3" key="1">
    <citation type="journal article" date="2014" name="Proc. Natl. Acad. Sci. U.S.A.">
        <title>Extensive sampling of basidiomycete genomes demonstrates inadequacy of the white-rot/brown-rot paradigm for wood decay fungi.</title>
        <authorList>
            <person name="Riley R."/>
            <person name="Salamov A.A."/>
            <person name="Brown D.W."/>
            <person name="Nagy L.G."/>
            <person name="Floudas D."/>
            <person name="Held B.W."/>
            <person name="Levasseur A."/>
            <person name="Lombard V."/>
            <person name="Morin E."/>
            <person name="Otillar R."/>
            <person name="Lindquist E.A."/>
            <person name="Sun H."/>
            <person name="LaButti K.M."/>
            <person name="Schmutz J."/>
            <person name="Jabbour D."/>
            <person name="Luo H."/>
            <person name="Baker S.E."/>
            <person name="Pisabarro A.G."/>
            <person name="Walton J.D."/>
            <person name="Blanchette R.A."/>
            <person name="Henrissat B."/>
            <person name="Martin F."/>
            <person name="Cullen D."/>
            <person name="Hibbett D.S."/>
            <person name="Grigoriev I.V."/>
        </authorList>
    </citation>
    <scope>NUCLEOTIDE SEQUENCE [LARGE SCALE GENOMIC DNA]</scope>
    <source>
        <strain evidence="3">CBS 339.88</strain>
    </source>
</reference>
<dbReference type="AlphaFoldDB" id="A0A067S4I8"/>
<feature type="compositionally biased region" description="Low complexity" evidence="1">
    <location>
        <begin position="22"/>
        <end position="32"/>
    </location>
</feature>
<evidence type="ECO:0000256" key="1">
    <source>
        <dbReference type="SAM" id="MobiDB-lite"/>
    </source>
</evidence>
<dbReference type="HOGENOM" id="CLU_1695616_0_0_1"/>
<name>A0A067S4I8_GALM3</name>
<evidence type="ECO:0000313" key="2">
    <source>
        <dbReference type="EMBL" id="KDR65755.1"/>
    </source>
</evidence>
<sequence length="155" mass="16616">MDGLSTEAEEPLHNDDIDDGESSSSLSDGSLYGKDKKTISKTSGNSGGSLDALKEKKGKGGSKSENKRPADGKGKSSVNKKEPKANTKSDKTKKGSKSALNVNKKDPGKRPRPRSSDKLPGGSWDNPINIDDFLSMFEPAVLNEYVRFTSLQVLT</sequence>
<evidence type="ECO:0000313" key="3">
    <source>
        <dbReference type="Proteomes" id="UP000027222"/>
    </source>
</evidence>
<feature type="compositionally biased region" description="Basic and acidic residues" evidence="1">
    <location>
        <begin position="62"/>
        <end position="93"/>
    </location>
</feature>
<proteinExistence type="predicted"/>
<dbReference type="OrthoDB" id="3085460at2759"/>
<feature type="region of interest" description="Disordered" evidence="1">
    <location>
        <begin position="1"/>
        <end position="125"/>
    </location>
</feature>
<gene>
    <name evidence="2" type="ORF">GALMADRAFT_148407</name>
</gene>
<feature type="compositionally biased region" description="Basic and acidic residues" evidence="1">
    <location>
        <begin position="103"/>
        <end position="117"/>
    </location>
</feature>